<proteinExistence type="predicted"/>
<reference evidence="1 2" key="1">
    <citation type="journal article" date="2018" name="Front. Plant Sci.">
        <title>Red Clover (Trifolium pratense) and Zigzag Clover (T. medium) - A Picture of Genomic Similarities and Differences.</title>
        <authorList>
            <person name="Dluhosova J."/>
            <person name="Istvanek J."/>
            <person name="Nedelnik J."/>
            <person name="Repkova J."/>
        </authorList>
    </citation>
    <scope>NUCLEOTIDE SEQUENCE [LARGE SCALE GENOMIC DNA]</scope>
    <source>
        <strain evidence="2">cv. 10/8</strain>
        <tissue evidence="1">Leaf</tissue>
    </source>
</reference>
<dbReference type="Proteomes" id="UP000265520">
    <property type="component" value="Unassembled WGS sequence"/>
</dbReference>
<evidence type="ECO:0000313" key="1">
    <source>
        <dbReference type="EMBL" id="MCI37990.1"/>
    </source>
</evidence>
<evidence type="ECO:0000313" key="2">
    <source>
        <dbReference type="Proteomes" id="UP000265520"/>
    </source>
</evidence>
<sequence length="53" mass="5827">MSADSWSSKFESFGVYSINSAYLSLIGEVQRVMVRPVAHIRVLASLGNLGRLL</sequence>
<name>A0A392RQD7_9FABA</name>
<dbReference type="AlphaFoldDB" id="A0A392RQD7"/>
<comment type="caution">
    <text evidence="1">The sequence shown here is derived from an EMBL/GenBank/DDBJ whole genome shotgun (WGS) entry which is preliminary data.</text>
</comment>
<protein>
    <submittedName>
        <fullName evidence="1">Uncharacterized protein</fullName>
    </submittedName>
</protein>
<dbReference type="EMBL" id="LXQA010250725">
    <property type="protein sequence ID" value="MCI37990.1"/>
    <property type="molecule type" value="Genomic_DNA"/>
</dbReference>
<keyword evidence="2" id="KW-1185">Reference proteome</keyword>
<accession>A0A392RQD7</accession>
<organism evidence="1 2">
    <name type="scientific">Trifolium medium</name>
    <dbReference type="NCBI Taxonomy" id="97028"/>
    <lineage>
        <taxon>Eukaryota</taxon>
        <taxon>Viridiplantae</taxon>
        <taxon>Streptophyta</taxon>
        <taxon>Embryophyta</taxon>
        <taxon>Tracheophyta</taxon>
        <taxon>Spermatophyta</taxon>
        <taxon>Magnoliopsida</taxon>
        <taxon>eudicotyledons</taxon>
        <taxon>Gunneridae</taxon>
        <taxon>Pentapetalae</taxon>
        <taxon>rosids</taxon>
        <taxon>fabids</taxon>
        <taxon>Fabales</taxon>
        <taxon>Fabaceae</taxon>
        <taxon>Papilionoideae</taxon>
        <taxon>50 kb inversion clade</taxon>
        <taxon>NPAAA clade</taxon>
        <taxon>Hologalegina</taxon>
        <taxon>IRL clade</taxon>
        <taxon>Trifolieae</taxon>
        <taxon>Trifolium</taxon>
    </lineage>
</organism>
<feature type="non-terminal residue" evidence="1">
    <location>
        <position position="53"/>
    </location>
</feature>